<accession>A0ABW4E1Y3</accession>
<evidence type="ECO:0008006" key="3">
    <source>
        <dbReference type="Google" id="ProtNLM"/>
    </source>
</evidence>
<evidence type="ECO:0000313" key="1">
    <source>
        <dbReference type="EMBL" id="MFD1483348.1"/>
    </source>
</evidence>
<evidence type="ECO:0000313" key="2">
    <source>
        <dbReference type="Proteomes" id="UP001597302"/>
    </source>
</evidence>
<dbReference type="Gene3D" id="3.30.530.20">
    <property type="match status" value="1"/>
</dbReference>
<dbReference type="SUPFAM" id="SSF55961">
    <property type="entry name" value="Bet v1-like"/>
    <property type="match status" value="1"/>
</dbReference>
<comment type="caution">
    <text evidence="1">The sequence shown here is derived from an EMBL/GenBank/DDBJ whole genome shotgun (WGS) entry which is preliminary data.</text>
</comment>
<proteinExistence type="predicted"/>
<protein>
    <recommendedName>
        <fullName evidence="3">SRPBCC family protein</fullName>
    </recommendedName>
</protein>
<dbReference type="InterPro" id="IPR023393">
    <property type="entry name" value="START-like_dom_sf"/>
</dbReference>
<dbReference type="RefSeq" id="WP_131575935.1">
    <property type="nucleotide sequence ID" value="NZ_CBCSAJ010000030.1"/>
</dbReference>
<dbReference type="EMBL" id="JBHTOQ010000045">
    <property type="protein sequence ID" value="MFD1483348.1"/>
    <property type="molecule type" value="Genomic_DNA"/>
</dbReference>
<organism evidence="1 2">
    <name type="scientific">Paracoccus nototheniae</name>
    <dbReference type="NCBI Taxonomy" id="2489002"/>
    <lineage>
        <taxon>Bacteria</taxon>
        <taxon>Pseudomonadati</taxon>
        <taxon>Pseudomonadota</taxon>
        <taxon>Alphaproteobacteria</taxon>
        <taxon>Rhodobacterales</taxon>
        <taxon>Paracoccaceae</taxon>
        <taxon>Paracoccus</taxon>
    </lineage>
</organism>
<dbReference type="Proteomes" id="UP001597302">
    <property type="component" value="Unassembled WGS sequence"/>
</dbReference>
<gene>
    <name evidence="1" type="ORF">ACFQ5P_18800</name>
</gene>
<sequence length="152" mass="17471">MKFSTRIDTDLPAERLFDSIGNFETLERMLIGRGASVSRIDPSNDPSIGMGWNIRFDWRGKPRHLRLAVTRFDRPEQMTMDGRSDALELAISASVVPLSRARSRLICETEVKPRNMRARLMLQTAKLGKGQLDRRYQRRIEEFVSQMCGTGR</sequence>
<name>A0ABW4E1Y3_9RHOB</name>
<keyword evidence="2" id="KW-1185">Reference proteome</keyword>
<reference evidence="2" key="1">
    <citation type="journal article" date="2019" name="Int. J. Syst. Evol. Microbiol.">
        <title>The Global Catalogue of Microorganisms (GCM) 10K type strain sequencing project: providing services to taxonomists for standard genome sequencing and annotation.</title>
        <authorList>
            <consortium name="The Broad Institute Genomics Platform"/>
            <consortium name="The Broad Institute Genome Sequencing Center for Infectious Disease"/>
            <person name="Wu L."/>
            <person name="Ma J."/>
        </authorList>
    </citation>
    <scope>NUCLEOTIDE SEQUENCE [LARGE SCALE GENOMIC DNA]</scope>
    <source>
        <strain evidence="2">CCM 8875</strain>
    </source>
</reference>